<dbReference type="Gene3D" id="3.40.50.150">
    <property type="entry name" value="Vaccinia Virus protein VP39"/>
    <property type="match status" value="1"/>
</dbReference>
<gene>
    <name evidence="1" type="ORF">D8Y22_12380</name>
</gene>
<evidence type="ECO:0000313" key="2">
    <source>
        <dbReference type="Proteomes" id="UP000318864"/>
    </source>
</evidence>
<organism evidence="1 2">
    <name type="scientific">Salinadaptatus halalkaliphilus</name>
    <dbReference type="NCBI Taxonomy" id="2419781"/>
    <lineage>
        <taxon>Archaea</taxon>
        <taxon>Methanobacteriati</taxon>
        <taxon>Methanobacteriota</taxon>
        <taxon>Stenosarchaea group</taxon>
        <taxon>Halobacteria</taxon>
        <taxon>Halobacteriales</taxon>
        <taxon>Natrialbaceae</taxon>
        <taxon>Salinadaptatus</taxon>
    </lineage>
</organism>
<dbReference type="Pfam" id="PF13489">
    <property type="entry name" value="Methyltransf_23"/>
    <property type="match status" value="1"/>
</dbReference>
<protein>
    <submittedName>
        <fullName evidence="1">Methyltransferase domain-containing protein</fullName>
    </submittedName>
</protein>
<accession>A0A4S3TK98</accession>
<dbReference type="GO" id="GO:0032259">
    <property type="term" value="P:methylation"/>
    <property type="evidence" value="ECO:0007669"/>
    <property type="project" value="UniProtKB-KW"/>
</dbReference>
<keyword evidence="2" id="KW-1185">Reference proteome</keyword>
<dbReference type="EMBL" id="RBZW01000032">
    <property type="protein sequence ID" value="THE64436.1"/>
    <property type="molecule type" value="Genomic_DNA"/>
</dbReference>
<dbReference type="Proteomes" id="UP000318864">
    <property type="component" value="Unassembled WGS sequence"/>
</dbReference>
<keyword evidence="1" id="KW-0489">Methyltransferase</keyword>
<dbReference type="CDD" id="cd02440">
    <property type="entry name" value="AdoMet_MTases"/>
    <property type="match status" value="1"/>
</dbReference>
<comment type="caution">
    <text evidence="1">The sequence shown here is derived from an EMBL/GenBank/DDBJ whole genome shotgun (WGS) entry which is preliminary data.</text>
</comment>
<proteinExistence type="predicted"/>
<dbReference type="SUPFAM" id="SSF53335">
    <property type="entry name" value="S-adenosyl-L-methionine-dependent methyltransferases"/>
    <property type="match status" value="1"/>
</dbReference>
<dbReference type="AlphaFoldDB" id="A0A4S3TK98"/>
<dbReference type="GO" id="GO:0008168">
    <property type="term" value="F:methyltransferase activity"/>
    <property type="evidence" value="ECO:0007669"/>
    <property type="project" value="UniProtKB-KW"/>
</dbReference>
<evidence type="ECO:0000313" key="1">
    <source>
        <dbReference type="EMBL" id="THE64436.1"/>
    </source>
</evidence>
<sequence length="224" mass="25547">MVTSMSSAHAKHLAKKKAIKPFLSQSNAVLHIGCIGYEDYLFDDDVWLHSWIDDHAGDLVGIDLLEEQVERGQENGYEMYVEDAQDFDLGRQFDVIVAGNVIEHLPNPGLFLDCCEKHLTDDGVLLITTPHPTYLRSVLNYIIKGKHTPSGNHTMYFEESTMNRICELSDLSLVKNVPLTYNKTPKSLPGYIINKYEALSRRFGFLTHMIAYQMLYVIQKAEDY</sequence>
<keyword evidence="1" id="KW-0808">Transferase</keyword>
<name>A0A4S3TK98_9EURY</name>
<dbReference type="InterPro" id="IPR029063">
    <property type="entry name" value="SAM-dependent_MTases_sf"/>
</dbReference>
<reference evidence="1 2" key="1">
    <citation type="submission" date="2018-10" db="EMBL/GenBank/DDBJ databases">
        <title>Natronolimnobius sp. XQ-INN 246 isolated from Inner Mongolia Autonomous Region of China.</title>
        <authorList>
            <person name="Xue Q."/>
        </authorList>
    </citation>
    <scope>NUCLEOTIDE SEQUENCE [LARGE SCALE GENOMIC DNA]</scope>
    <source>
        <strain evidence="1 2">XQ-INN 246</strain>
    </source>
</reference>